<evidence type="ECO:0000256" key="8">
    <source>
        <dbReference type="ARBA" id="ARBA00023270"/>
    </source>
</evidence>
<dbReference type="NCBIfam" id="TIGR03330">
    <property type="entry name" value="SAM_DCase_Bsu"/>
    <property type="match status" value="1"/>
</dbReference>
<keyword evidence="4 10" id="KW-0745">Spermidine biosynthesis</keyword>
<dbReference type="PANTHER" id="PTHR33866:SF2">
    <property type="entry name" value="S-ADENOSYLMETHIONINE DECARBOXYLASE PROENZYME"/>
    <property type="match status" value="1"/>
</dbReference>
<feature type="modified residue" description="Pyruvic acid (Ser); by autocatalysis" evidence="10">
    <location>
        <position position="107"/>
    </location>
</feature>
<accession>A0A0D6JEH9</accession>
<feature type="active site" description="Proton donor; for catalytic activity" evidence="10">
    <location>
        <position position="127"/>
    </location>
</feature>
<evidence type="ECO:0000313" key="11">
    <source>
        <dbReference type="EMBL" id="CPR18115.1"/>
    </source>
</evidence>
<feature type="chain" id="PRO_5023238111" description="S-adenosylmethionine decarboxylase alpha chain" evidence="10">
    <location>
        <begin position="107"/>
        <end position="185"/>
    </location>
</feature>
<dbReference type="EC" id="4.1.1.50" evidence="10"/>
<proteinExistence type="inferred from homology"/>
<dbReference type="UniPathway" id="UPA00331">
    <property type="reaction ID" value="UER00451"/>
</dbReference>
<evidence type="ECO:0000256" key="4">
    <source>
        <dbReference type="ARBA" id="ARBA00023066"/>
    </source>
</evidence>
<protein>
    <recommendedName>
        <fullName evidence="10">S-adenosylmethionine decarboxylase proenzyme</fullName>
        <shortName evidence="10">AdoMetDC</shortName>
        <shortName evidence="10">SAMDC</shortName>
        <ecNumber evidence="10">4.1.1.50</ecNumber>
    </recommendedName>
    <component>
        <recommendedName>
            <fullName evidence="10">S-adenosylmethionine decarboxylase beta chain</fullName>
        </recommendedName>
    </component>
    <component>
        <recommendedName>
            <fullName evidence="10">S-adenosylmethionine decarboxylase alpha chain</fullName>
        </recommendedName>
    </component>
</protein>
<dbReference type="GO" id="GO:0004014">
    <property type="term" value="F:adenosylmethionine decarboxylase activity"/>
    <property type="evidence" value="ECO:0007669"/>
    <property type="project" value="UniProtKB-UniRule"/>
</dbReference>
<comment type="catalytic activity">
    <reaction evidence="10">
        <text>S-adenosyl-L-methionine + H(+) = S-adenosyl 3-(methylsulfanyl)propylamine + CO2</text>
        <dbReference type="Rhea" id="RHEA:15981"/>
        <dbReference type="ChEBI" id="CHEBI:15378"/>
        <dbReference type="ChEBI" id="CHEBI:16526"/>
        <dbReference type="ChEBI" id="CHEBI:57443"/>
        <dbReference type="ChEBI" id="CHEBI:59789"/>
        <dbReference type="EC" id="4.1.1.50"/>
    </reaction>
</comment>
<feature type="active site" description="Schiff-base intermediate with substrate; via pyruvic acid" evidence="10">
    <location>
        <position position="107"/>
    </location>
</feature>
<evidence type="ECO:0000256" key="5">
    <source>
        <dbReference type="ARBA" id="ARBA00023115"/>
    </source>
</evidence>
<name>A0A0D6JEH9_9HYPH</name>
<evidence type="ECO:0000256" key="1">
    <source>
        <dbReference type="ARBA" id="ARBA00022691"/>
    </source>
</evidence>
<evidence type="ECO:0000256" key="10">
    <source>
        <dbReference type="HAMAP-Rule" id="MF_00464"/>
    </source>
</evidence>
<feature type="site" description="Cleavage (non-hydrolytic); by autolysis" evidence="10">
    <location>
        <begin position="106"/>
        <end position="107"/>
    </location>
</feature>
<dbReference type="InterPro" id="IPR042284">
    <property type="entry name" value="AdoMetDC_N"/>
</dbReference>
<keyword evidence="5 10" id="KW-0620">Polyamine biosynthesis</keyword>
<feature type="active site" description="Proton acceptor; for processing activity" evidence="10">
    <location>
        <position position="112"/>
    </location>
</feature>
<keyword evidence="2 10" id="KW-0210">Decarboxylase</keyword>
<dbReference type="InterPro" id="IPR016067">
    <property type="entry name" value="S-AdoMet_deCO2ase_core"/>
</dbReference>
<dbReference type="HAMAP" id="MF_00464">
    <property type="entry name" value="AdoMetDC_1"/>
    <property type="match status" value="1"/>
</dbReference>
<comment type="PTM">
    <text evidence="10">Is synthesized initially as an inactive proenzyme. Formation of the active enzyme involves a self-maturation process in which the active site pyruvoyl group is generated from an internal serine residue via an autocatalytic post-translational modification. Two non-identical subunits are generated from the proenzyme in this reaction, and the pyruvate is formed at the N-terminus of the alpha chain, which is derived from the carboxyl end of the proenzyme. The post-translation cleavage follows an unusual pathway, termed non-hydrolytic serinolysis, in which the side chain hydroxyl group of the serine supplies its oxygen atom to form the C-terminus of the beta chain, while the remainder of the serine residue undergoes an oxidative deamination to produce ammonia and the pyruvoyl group blocking the N-terminus of the alpha chain.</text>
</comment>
<comment type="similarity">
    <text evidence="10">Belongs to the prokaryotic AdoMetDC family. Type 1 subfamily.</text>
</comment>
<keyword evidence="7 10" id="KW-0456">Lyase</keyword>
<reference evidence="12" key="1">
    <citation type="submission" date="2015-02" db="EMBL/GenBank/DDBJ databases">
        <authorList>
            <person name="Chooi Y.-H."/>
        </authorList>
    </citation>
    <scope>NUCLEOTIDE SEQUENCE [LARGE SCALE GENOMIC DNA]</scope>
    <source>
        <strain evidence="12">strain Y</strain>
    </source>
</reference>
<dbReference type="RefSeq" id="WP_076605293.1">
    <property type="nucleotide sequence ID" value="NZ_LN829118.1"/>
</dbReference>
<evidence type="ECO:0000256" key="2">
    <source>
        <dbReference type="ARBA" id="ARBA00022793"/>
    </source>
</evidence>
<dbReference type="PANTHER" id="PTHR33866">
    <property type="entry name" value="S-ADENOSYLMETHIONINE DECARBOXYLASE PROENZYME"/>
    <property type="match status" value="1"/>
</dbReference>
<evidence type="ECO:0000313" key="12">
    <source>
        <dbReference type="Proteomes" id="UP000033187"/>
    </source>
</evidence>
<organism evidence="11 12">
    <name type="scientific">Candidatus Filomicrobium marinum</name>
    <dbReference type="NCBI Taxonomy" id="1608628"/>
    <lineage>
        <taxon>Bacteria</taxon>
        <taxon>Pseudomonadati</taxon>
        <taxon>Pseudomonadota</taxon>
        <taxon>Alphaproteobacteria</taxon>
        <taxon>Hyphomicrobiales</taxon>
        <taxon>Hyphomicrobiaceae</taxon>
        <taxon>Filomicrobium</taxon>
    </lineage>
</organism>
<dbReference type="Gene3D" id="3.30.360.110">
    <property type="entry name" value="S-adenosylmethionine decarboxylase domain"/>
    <property type="match status" value="1"/>
</dbReference>
<dbReference type="SUPFAM" id="SSF56276">
    <property type="entry name" value="S-adenosylmethionine decarboxylase"/>
    <property type="match status" value="1"/>
</dbReference>
<keyword evidence="9 10" id="KW-0670">Pyruvate</keyword>
<comment type="cofactor">
    <cofactor evidence="10">
        <name>pyruvate</name>
        <dbReference type="ChEBI" id="CHEBI:15361"/>
    </cofactor>
    <text evidence="10">Binds 1 pyruvoyl group covalently per subunit.</text>
</comment>
<evidence type="ECO:0000256" key="7">
    <source>
        <dbReference type="ARBA" id="ARBA00023239"/>
    </source>
</evidence>
<keyword evidence="1 10" id="KW-0949">S-adenosyl-L-methionine</keyword>
<sequence>MAYDDTLFQLGMDLTRSSTAQKEDLNEIAPVAQDERKDFFIERDGVRFAGTHLIIDLFGARRLDDLKYVEQTLKRCVEVAGATLLHIHLHHFTPNGGVSGVAVLSESHISIHSWPEADYAALDVFMCGEAKPHLAIDVLRKAFHAEDVVVKEHLRGEELEEMKWQTAASRKAPVRLMKVTAKQAA</sequence>
<dbReference type="Gene3D" id="3.30.160.750">
    <property type="match status" value="1"/>
</dbReference>
<evidence type="ECO:0000256" key="9">
    <source>
        <dbReference type="ARBA" id="ARBA00023317"/>
    </source>
</evidence>
<evidence type="ECO:0000256" key="6">
    <source>
        <dbReference type="ARBA" id="ARBA00023145"/>
    </source>
</evidence>
<dbReference type="KEGG" id="fiy:BN1229_v1_1565"/>
<gene>
    <name evidence="10 11" type="primary">speH</name>
    <name evidence="11" type="ORF">YBN1229_v1_1565</name>
</gene>
<dbReference type="Pfam" id="PF02675">
    <property type="entry name" value="AdoMet_dc"/>
    <property type="match status" value="1"/>
</dbReference>
<keyword evidence="3 10" id="KW-0068">Autocatalytic cleavage</keyword>
<keyword evidence="12" id="KW-1185">Reference proteome</keyword>
<evidence type="ECO:0000256" key="3">
    <source>
        <dbReference type="ARBA" id="ARBA00022813"/>
    </source>
</evidence>
<dbReference type="InterPro" id="IPR003826">
    <property type="entry name" value="AdoMetDC_fam_prok"/>
</dbReference>
<dbReference type="GO" id="GO:0008295">
    <property type="term" value="P:spermidine biosynthetic process"/>
    <property type="evidence" value="ECO:0007669"/>
    <property type="project" value="UniProtKB-UniRule"/>
</dbReference>
<dbReference type="InterPro" id="IPR042286">
    <property type="entry name" value="AdoMetDC_C"/>
</dbReference>
<dbReference type="AlphaFoldDB" id="A0A0D6JEH9"/>
<dbReference type="KEGG" id="fil:BN1229_v1_1563"/>
<comment type="subunit">
    <text evidence="10">Heterotetramer of two alpha and two beta chains arranged as a dimer of alpha/beta heterodimers.</text>
</comment>
<dbReference type="Proteomes" id="UP000033187">
    <property type="component" value="Chromosome 1"/>
</dbReference>
<dbReference type="OrthoDB" id="9793120at2"/>
<dbReference type="EMBL" id="LN829119">
    <property type="protein sequence ID" value="CPR18115.1"/>
    <property type="molecule type" value="Genomic_DNA"/>
</dbReference>
<keyword evidence="6 10" id="KW-0865">Zymogen</keyword>
<comment type="function">
    <text evidence="10">Catalyzes the decarboxylation of S-adenosylmethionine to S-adenosylmethioninamine (dcAdoMet), the propylamine donor required for the synthesis of the polyamines spermine and spermidine from the diamine putrescine.</text>
</comment>
<keyword evidence="8 10" id="KW-0704">Schiff base</keyword>
<comment type="pathway">
    <text evidence="10">Amine and polyamine biosynthesis; S-adenosylmethioninamine biosynthesis; S-adenosylmethioninamine from S-adenosyl-L-methionine: step 1/1.</text>
</comment>
<feature type="chain" id="PRO_5023238112" description="S-adenosylmethionine decarboxylase beta chain" evidence="10">
    <location>
        <begin position="1"/>
        <end position="106"/>
    </location>
</feature>
<dbReference type="GO" id="GO:0005829">
    <property type="term" value="C:cytosol"/>
    <property type="evidence" value="ECO:0007669"/>
    <property type="project" value="TreeGrafter"/>
</dbReference>
<dbReference type="InterPro" id="IPR017716">
    <property type="entry name" value="S-AdoMet_deCOase_pro-enz"/>
</dbReference>